<evidence type="ECO:0000313" key="12">
    <source>
        <dbReference type="EMBL" id="MBC8334533.1"/>
    </source>
</evidence>
<evidence type="ECO:0000256" key="8">
    <source>
        <dbReference type="ARBA" id="ARBA00048733"/>
    </source>
</evidence>
<evidence type="ECO:0000256" key="2">
    <source>
        <dbReference type="ARBA" id="ARBA00022485"/>
    </source>
</evidence>
<feature type="binding site" evidence="10">
    <location>
        <position position="78"/>
    </location>
    <ligand>
        <name>[4Fe-4S] cluster</name>
        <dbReference type="ChEBI" id="CHEBI:49883"/>
        <label>2</label>
    </ligand>
</feature>
<evidence type="ECO:0000256" key="1">
    <source>
        <dbReference type="ARBA" id="ARBA00001966"/>
    </source>
</evidence>
<proteinExistence type="predicted"/>
<dbReference type="GO" id="GO:0042542">
    <property type="term" value="P:response to hydrogen peroxide"/>
    <property type="evidence" value="ECO:0007669"/>
    <property type="project" value="TreeGrafter"/>
</dbReference>
<dbReference type="GO" id="GO:0043885">
    <property type="term" value="F:anaerobic carbon-monoxide dehydrogenase activity"/>
    <property type="evidence" value="ECO:0007669"/>
    <property type="project" value="UniProtKB-UniRule"/>
</dbReference>
<feature type="region of interest" description="Disordered" evidence="11">
    <location>
        <begin position="1"/>
        <end position="20"/>
    </location>
</feature>
<evidence type="ECO:0000256" key="11">
    <source>
        <dbReference type="SAM" id="MobiDB-lite"/>
    </source>
</evidence>
<evidence type="ECO:0000256" key="10">
    <source>
        <dbReference type="PIRSR" id="PIRSR005023-1"/>
    </source>
</evidence>
<dbReference type="GO" id="GO:0051539">
    <property type="term" value="F:4 iron, 4 sulfur cluster binding"/>
    <property type="evidence" value="ECO:0007669"/>
    <property type="project" value="UniProtKB-UniRule"/>
</dbReference>
<feature type="binding site" evidence="10">
    <location>
        <position position="50"/>
    </location>
    <ligand>
        <name>[4Fe-4S] cluster</name>
        <dbReference type="ChEBI" id="CHEBI:49883"/>
        <label>1</label>
        <note>ligand shared between dimeric partners</note>
    </ligand>
</feature>
<feature type="binding site" evidence="10">
    <location>
        <position position="483"/>
    </location>
    <ligand>
        <name>[Ni-4Fe-4S] cluster</name>
        <dbReference type="ChEBI" id="CHEBI:47739"/>
    </ligand>
</feature>
<dbReference type="InterPro" id="IPR010047">
    <property type="entry name" value="CODH"/>
</dbReference>
<evidence type="ECO:0000256" key="7">
    <source>
        <dbReference type="ARBA" id="ARBA00023014"/>
    </source>
</evidence>
<dbReference type="GO" id="GO:0006091">
    <property type="term" value="P:generation of precursor metabolites and energy"/>
    <property type="evidence" value="ECO:0007669"/>
    <property type="project" value="InterPro"/>
</dbReference>
<dbReference type="InterPro" id="IPR011254">
    <property type="entry name" value="Prismane-like_sf"/>
</dbReference>
<accession>A0A8J6NIS9</accession>
<dbReference type="Gene3D" id="1.20.1270.30">
    <property type="match status" value="1"/>
</dbReference>
<keyword evidence="3 10" id="KW-0533">Nickel</keyword>
<sequence length="679" mass="73099">MRKGKERIMAKKQRTPQEKSIDPAAQKMLIRADELGLETAFSRADNMAPCNIGAAGLCCKLCGMGPCRVTKDGQTGVCGATMDTIQARNLGRSIAAGASAHSDHGRDMAFTLKAVANDETEGFVIRDVAKLRNVAATYDIPIEGRSPKEIANELADLFIAQFGSQVGPIVPLKRASQKRQKIWADRKVQPRGIDREVVDMLHRTHMGDDQDYEHIMEQAVRTALADGWGGSMIGTDVSDILFGTPAPVHGQANLGVLKTDMVNVVVHGHEPTLSQMIAAATQDPEIIAYAKAAGAKGVNLAGICCTANEILVRQGVPVAGNFLHQELSILTGAVEAMVVDVQCIMQALVNLAENFHTKIITTSSKVKIKGATHMEFDERHAMTIAKDILKTAIDNFKERGATHIPDDKQDLIPGFSHEYINYMLGGSYRASFRPLNDGIISGRIRGVAAIVGCNNPRSQQDYLLTHVAEELLKQDVLVVETGCGAIAAAKKGLLLGEAGLDKVGPGLREICEAVGIPPVLHMGSCVDNSRILTVLTQMVEEGGLGDDIDQVPAVGLAPEWMSEKALAIATYCVASGAYVIFGGSSPVGGMPDRIDESDIVLNYLSKGWEEAYGGKLEFIPDPDEMVRATLAHIDKKRADLGLPEYDPTRFGKSGDTRMLELEKLPLSERRESIYGVAAD</sequence>
<dbReference type="SUPFAM" id="SSF56821">
    <property type="entry name" value="Prismane protein-like"/>
    <property type="match status" value="1"/>
</dbReference>
<dbReference type="Pfam" id="PF03063">
    <property type="entry name" value="Prismane"/>
    <property type="match status" value="1"/>
</dbReference>
<dbReference type="Gene3D" id="3.40.50.2030">
    <property type="match status" value="2"/>
</dbReference>
<dbReference type="NCBIfam" id="TIGR01702">
    <property type="entry name" value="CO_DH_cata"/>
    <property type="match status" value="1"/>
</dbReference>
<dbReference type="InterPro" id="IPR016101">
    <property type="entry name" value="CO_DH_a-bundle"/>
</dbReference>
<keyword evidence="5 9" id="KW-0560">Oxidoreductase</keyword>
<dbReference type="GO" id="GO:0050418">
    <property type="term" value="F:hydroxylamine reductase activity"/>
    <property type="evidence" value="ECO:0007669"/>
    <property type="project" value="TreeGrafter"/>
</dbReference>
<name>A0A8J6NIS9_9CHLR</name>
<keyword evidence="4 9" id="KW-0479">Metal-binding</keyword>
<comment type="cofactor">
    <cofactor evidence="1">
        <name>[4Fe-4S] cluster</name>
        <dbReference type="ChEBI" id="CHEBI:49883"/>
    </cofactor>
</comment>
<dbReference type="EMBL" id="JACNJN010000071">
    <property type="protein sequence ID" value="MBC8334533.1"/>
    <property type="molecule type" value="Genomic_DNA"/>
</dbReference>
<comment type="catalytic activity">
    <reaction evidence="8 9">
        <text>CO + 2 oxidized [2Fe-2S]-[ferredoxin] + H2O = 2 reduced [2Fe-2S]-[ferredoxin] + CO2 + 2 H(+)</text>
        <dbReference type="Rhea" id="RHEA:21040"/>
        <dbReference type="Rhea" id="RHEA-COMP:10000"/>
        <dbReference type="Rhea" id="RHEA-COMP:10001"/>
        <dbReference type="ChEBI" id="CHEBI:15377"/>
        <dbReference type="ChEBI" id="CHEBI:15378"/>
        <dbReference type="ChEBI" id="CHEBI:16526"/>
        <dbReference type="ChEBI" id="CHEBI:17245"/>
        <dbReference type="ChEBI" id="CHEBI:33737"/>
        <dbReference type="ChEBI" id="CHEBI:33738"/>
        <dbReference type="EC" id="1.2.7.4"/>
    </reaction>
</comment>
<reference evidence="12 13" key="1">
    <citation type="submission" date="2020-08" db="EMBL/GenBank/DDBJ databases">
        <title>Bridging the membrane lipid divide: bacteria of the FCB group superphylum have the potential to synthesize archaeal ether lipids.</title>
        <authorList>
            <person name="Villanueva L."/>
            <person name="Von Meijenfeldt F.A.B."/>
            <person name="Westbye A.B."/>
            <person name="Yadav S."/>
            <person name="Hopmans E.C."/>
            <person name="Dutilh B.E."/>
            <person name="Sinninghe Damste J.S."/>
        </authorList>
    </citation>
    <scope>NUCLEOTIDE SEQUENCE [LARGE SCALE GENOMIC DNA]</scope>
    <source>
        <strain evidence="12">NIOZ-UU36</strain>
    </source>
</reference>
<dbReference type="GO" id="GO:0004601">
    <property type="term" value="F:peroxidase activity"/>
    <property type="evidence" value="ECO:0007669"/>
    <property type="project" value="TreeGrafter"/>
</dbReference>
<feature type="binding site" evidence="10">
    <location>
        <position position="525"/>
    </location>
    <ligand>
        <name>[Ni-4Fe-4S] cluster</name>
        <dbReference type="ChEBI" id="CHEBI:47739"/>
    </ligand>
</feature>
<dbReference type="InterPro" id="IPR004137">
    <property type="entry name" value="HCP/CODH"/>
</dbReference>
<dbReference type="PANTHER" id="PTHR30109">
    <property type="entry name" value="HYDROXYLAMINE REDUCTASE"/>
    <property type="match status" value="1"/>
</dbReference>
<dbReference type="EC" id="1.2.7.4" evidence="9"/>
<evidence type="ECO:0000256" key="9">
    <source>
        <dbReference type="PIRNR" id="PIRNR005023"/>
    </source>
</evidence>
<evidence type="ECO:0000256" key="4">
    <source>
        <dbReference type="ARBA" id="ARBA00022723"/>
    </source>
</evidence>
<keyword evidence="2 9" id="KW-0004">4Fe-4S</keyword>
<feature type="binding site" evidence="10">
    <location>
        <position position="269"/>
    </location>
    <ligand>
        <name>[Ni-4Fe-4S] cluster</name>
        <dbReference type="ChEBI" id="CHEBI:47739"/>
    </ligand>
</feature>
<keyword evidence="7 9" id="KW-0411">Iron-sulfur</keyword>
<comment type="caution">
    <text evidence="12">The sequence shown here is derived from an EMBL/GenBank/DDBJ whole genome shotgun (WGS) entry which is preliminary data.</text>
</comment>
<dbReference type="PIRSF" id="PIRSF005023">
    <property type="entry name" value="CODH"/>
    <property type="match status" value="1"/>
</dbReference>
<feature type="binding site" evidence="10">
    <location>
        <position position="58"/>
    </location>
    <ligand>
        <name>[4Fe-4S] cluster</name>
        <dbReference type="ChEBI" id="CHEBI:49883"/>
        <label>1</label>
        <note>ligand shared between dimeric partners</note>
    </ligand>
</feature>
<evidence type="ECO:0000256" key="6">
    <source>
        <dbReference type="ARBA" id="ARBA00023004"/>
    </source>
</evidence>
<dbReference type="Proteomes" id="UP000614469">
    <property type="component" value="Unassembled WGS sequence"/>
</dbReference>
<gene>
    <name evidence="12" type="primary">cooS</name>
    <name evidence="12" type="ORF">H8E29_04655</name>
</gene>
<feature type="binding site" evidence="10">
    <location>
        <position position="59"/>
    </location>
    <ligand>
        <name>[4Fe-4S] cluster</name>
        <dbReference type="ChEBI" id="CHEBI:49883"/>
        <label>2</label>
    </ligand>
</feature>
<protein>
    <recommendedName>
        <fullName evidence="9">Carbon monoxide dehydrogenase</fullName>
        <ecNumber evidence="9">1.2.7.4</ecNumber>
    </recommendedName>
</protein>
<feature type="binding site" evidence="10">
    <location>
        <position position="453"/>
    </location>
    <ligand>
        <name>[Ni-4Fe-4S] cluster</name>
        <dbReference type="ChEBI" id="CHEBI:47739"/>
    </ligand>
</feature>
<dbReference type="AlphaFoldDB" id="A0A8J6NIS9"/>
<feature type="binding site" evidence="10">
    <location>
        <position position="305"/>
    </location>
    <ligand>
        <name>[Ni-4Fe-4S] cluster</name>
        <dbReference type="ChEBI" id="CHEBI:47739"/>
    </ligand>
</feature>
<feature type="binding site" evidence="10">
    <location>
        <position position="67"/>
    </location>
    <ligand>
        <name>[4Fe-4S] cluster</name>
        <dbReference type="ChEBI" id="CHEBI:49883"/>
        <label>2</label>
    </ligand>
</feature>
<feature type="binding site" evidence="10">
    <location>
        <position position="343"/>
    </location>
    <ligand>
        <name>[Ni-4Fe-4S] cluster</name>
        <dbReference type="ChEBI" id="CHEBI:47739"/>
    </ligand>
</feature>
<dbReference type="GO" id="GO:0016151">
    <property type="term" value="F:nickel cation binding"/>
    <property type="evidence" value="ECO:0007669"/>
    <property type="project" value="InterPro"/>
</dbReference>
<evidence type="ECO:0000256" key="3">
    <source>
        <dbReference type="ARBA" id="ARBA00022596"/>
    </source>
</evidence>
<organism evidence="12 13">
    <name type="scientific">Candidatus Desulfolinea nitratireducens</name>
    <dbReference type="NCBI Taxonomy" id="2841698"/>
    <lineage>
        <taxon>Bacteria</taxon>
        <taxon>Bacillati</taxon>
        <taxon>Chloroflexota</taxon>
        <taxon>Anaerolineae</taxon>
        <taxon>Anaerolineales</taxon>
        <taxon>Anaerolineales incertae sedis</taxon>
        <taxon>Candidatus Desulfolinea</taxon>
    </lineage>
</organism>
<feature type="binding site" evidence="10">
    <location>
        <position position="62"/>
    </location>
    <ligand>
        <name>[4Fe-4S] cluster</name>
        <dbReference type="ChEBI" id="CHEBI:49883"/>
        <label>2</label>
    </ligand>
</feature>
<evidence type="ECO:0000313" key="13">
    <source>
        <dbReference type="Proteomes" id="UP000614469"/>
    </source>
</evidence>
<feature type="compositionally biased region" description="Basic residues" evidence="11">
    <location>
        <begin position="1"/>
        <end position="14"/>
    </location>
</feature>
<evidence type="ECO:0000256" key="5">
    <source>
        <dbReference type="ARBA" id="ARBA00023002"/>
    </source>
</evidence>
<keyword evidence="6 9" id="KW-0408">Iron</keyword>
<dbReference type="PANTHER" id="PTHR30109:SF4">
    <property type="entry name" value="CARBON MONOXIDE DEHYDROGENASE"/>
    <property type="match status" value="1"/>
</dbReference>
<dbReference type="InterPro" id="IPR016099">
    <property type="entry name" value="Prismane-like_a/b-sand"/>
</dbReference>